<comment type="catalytic activity">
    <reaction evidence="15">
        <text>L-tyrosyl-[protein] + ATP = O-phospho-L-tyrosyl-[protein] + ADP + H(+)</text>
        <dbReference type="Rhea" id="RHEA:10596"/>
        <dbReference type="Rhea" id="RHEA-COMP:10136"/>
        <dbReference type="Rhea" id="RHEA-COMP:20101"/>
        <dbReference type="ChEBI" id="CHEBI:15378"/>
        <dbReference type="ChEBI" id="CHEBI:30616"/>
        <dbReference type="ChEBI" id="CHEBI:46858"/>
        <dbReference type="ChEBI" id="CHEBI:61978"/>
        <dbReference type="ChEBI" id="CHEBI:456216"/>
        <dbReference type="EC" id="2.7.10.2"/>
    </reaction>
</comment>
<dbReference type="RefSeq" id="WP_165915631.1">
    <property type="nucleotide sequence ID" value="NZ_SLXP01000013.1"/>
</dbReference>
<accession>A0A4R2PTQ2</accession>
<keyword evidence="8 17" id="KW-0812">Transmembrane</keyword>
<evidence type="ECO:0000256" key="9">
    <source>
        <dbReference type="ARBA" id="ARBA00022741"/>
    </source>
</evidence>
<evidence type="ECO:0000256" key="13">
    <source>
        <dbReference type="ARBA" id="ARBA00023136"/>
    </source>
</evidence>
<evidence type="ECO:0000256" key="16">
    <source>
        <dbReference type="SAM" id="Coils"/>
    </source>
</evidence>
<comment type="similarity">
    <text evidence="2">Belongs to the CpsD/CapB family.</text>
</comment>
<keyword evidence="13 17" id="KW-0472">Membrane</keyword>
<dbReference type="InterPro" id="IPR032807">
    <property type="entry name" value="GNVR"/>
</dbReference>
<dbReference type="GO" id="GO:0004715">
    <property type="term" value="F:non-membrane spanning protein tyrosine kinase activity"/>
    <property type="evidence" value="ECO:0007669"/>
    <property type="project" value="UniProtKB-EC"/>
</dbReference>
<gene>
    <name evidence="21" type="ORF">EV662_11356</name>
</gene>
<dbReference type="Proteomes" id="UP000294835">
    <property type="component" value="Unassembled WGS sequence"/>
</dbReference>
<evidence type="ECO:0000256" key="1">
    <source>
        <dbReference type="ARBA" id="ARBA00004429"/>
    </source>
</evidence>
<dbReference type="PANTHER" id="PTHR32309">
    <property type="entry name" value="TYROSINE-PROTEIN KINASE"/>
    <property type="match status" value="1"/>
</dbReference>
<evidence type="ECO:0000259" key="18">
    <source>
        <dbReference type="Pfam" id="PF02706"/>
    </source>
</evidence>
<dbReference type="PANTHER" id="PTHR32309:SF13">
    <property type="entry name" value="FERRIC ENTEROBACTIN TRANSPORT PROTEIN FEPE"/>
    <property type="match status" value="1"/>
</dbReference>
<feature type="transmembrane region" description="Helical" evidence="17">
    <location>
        <begin position="26"/>
        <end position="46"/>
    </location>
</feature>
<dbReference type="NCBIfam" id="TIGR01007">
    <property type="entry name" value="eps_fam"/>
    <property type="match status" value="1"/>
</dbReference>
<dbReference type="InterPro" id="IPR005702">
    <property type="entry name" value="Wzc-like_C"/>
</dbReference>
<evidence type="ECO:0000256" key="15">
    <source>
        <dbReference type="ARBA" id="ARBA00051245"/>
    </source>
</evidence>
<evidence type="ECO:0000313" key="22">
    <source>
        <dbReference type="Proteomes" id="UP000294835"/>
    </source>
</evidence>
<keyword evidence="6" id="KW-0997">Cell inner membrane</keyword>
<reference evidence="21 22" key="1">
    <citation type="submission" date="2019-03" db="EMBL/GenBank/DDBJ databases">
        <title>Genomic Encyclopedia of Type Strains, Phase IV (KMG-IV): sequencing the most valuable type-strain genomes for metagenomic binning, comparative biology and taxonomic classification.</title>
        <authorList>
            <person name="Goeker M."/>
        </authorList>
    </citation>
    <scope>NUCLEOTIDE SEQUENCE [LARGE SCALE GENOMIC DNA]</scope>
    <source>
        <strain evidence="21 22">DSM 18063</strain>
    </source>
</reference>
<dbReference type="AlphaFoldDB" id="A0A4R2PTQ2"/>
<keyword evidence="9" id="KW-0547">Nucleotide-binding</keyword>
<keyword evidence="22" id="KW-1185">Reference proteome</keyword>
<keyword evidence="10" id="KW-0418">Kinase</keyword>
<sequence length="749" mass="82878">MAEPFDEDDDVIDLRALAMTMWRGKWIIAICALFGIVMGILAASQVEPRYRATAKLLIGTERADVMKGEGVMVDARFGDTTLQTHTEILRSTKLINRVIDELGLMENREFQPRPPEDLTAVQRARQWLRDLTTLPDGVQEFMMDIGLKSPPPQPLPPEEAAMRKRLALVNRIEAGMSLNPIPESRVISVSFTSGDPRLSARIANEITEQYLVDQLEGKLETTRNAVGWLSDRVEQLQGRVSAAEREVEIAYATLSTESGQSLDVTKQQIQSLNGALAVTRNELSSKEAQFRRLSQAVEEGQDLGALTEFRESPIIAGFRREESEFMAQLAALETTVPAGHPARVRLTAQIEEVRKSIRAEAARILKSIEIDLEAKRAAEEKLVAEIRALEDKAAEQAKAAVEIRQLEREAEASRILYENLLSRLQESSAEETLQTADARVISPAEIPNGPLGTSARRTKMLSTLLGLMTGVGLVFLMDKLNNTFRSAQQLEQMTGLGILGTIPSAGSRVQRSDVVEVLRDKPNSSLAESIRNLRTSILFSNVDSPPKVVMFTSSVPREGKSTTSMLLALTSRQMGKSAIIVDCDLRMPALGKVLKVKEDELGLLSVMNNTATLAQAIYKEPETGLHLLMTKSAERSANINAADVLASHRFRELVQDLSEAYDLVILDTPPTLVVTDARILASMADTVVFAVRWDKTPRNAVLEGLRELTSVDAKLTGLVFTMVDEAKASRYAYDGYAYYKGRYRDYYEV</sequence>
<feature type="coiled-coil region" evidence="16">
    <location>
        <begin position="233"/>
        <end position="289"/>
    </location>
</feature>
<protein>
    <recommendedName>
        <fullName evidence="4">non-specific protein-tyrosine kinase</fullName>
        <ecNumber evidence="4">2.7.10.2</ecNumber>
    </recommendedName>
</protein>
<keyword evidence="12 17" id="KW-1133">Transmembrane helix</keyword>
<organism evidence="21 22">
    <name type="scientific">Rhodovulum marinum</name>
    <dbReference type="NCBI Taxonomy" id="320662"/>
    <lineage>
        <taxon>Bacteria</taxon>
        <taxon>Pseudomonadati</taxon>
        <taxon>Pseudomonadota</taxon>
        <taxon>Alphaproteobacteria</taxon>
        <taxon>Rhodobacterales</taxon>
        <taxon>Paracoccaceae</taxon>
        <taxon>Rhodovulum</taxon>
    </lineage>
</organism>
<dbReference type="EMBL" id="SLXP01000013">
    <property type="protein sequence ID" value="TCP39279.1"/>
    <property type="molecule type" value="Genomic_DNA"/>
</dbReference>
<dbReference type="GO" id="GO:0005886">
    <property type="term" value="C:plasma membrane"/>
    <property type="evidence" value="ECO:0007669"/>
    <property type="project" value="UniProtKB-SubCell"/>
</dbReference>
<dbReference type="InterPro" id="IPR050445">
    <property type="entry name" value="Bact_polysacc_biosynth/exp"/>
</dbReference>
<dbReference type="Pfam" id="PF02706">
    <property type="entry name" value="Wzz"/>
    <property type="match status" value="1"/>
</dbReference>
<evidence type="ECO:0000256" key="2">
    <source>
        <dbReference type="ARBA" id="ARBA00007316"/>
    </source>
</evidence>
<dbReference type="InterPro" id="IPR003856">
    <property type="entry name" value="LPS_length_determ_N"/>
</dbReference>
<evidence type="ECO:0000259" key="20">
    <source>
        <dbReference type="Pfam" id="PF13807"/>
    </source>
</evidence>
<name>A0A4R2PTQ2_9RHOB</name>
<dbReference type="InterPro" id="IPR027417">
    <property type="entry name" value="P-loop_NTPase"/>
</dbReference>
<evidence type="ECO:0000256" key="5">
    <source>
        <dbReference type="ARBA" id="ARBA00022475"/>
    </source>
</evidence>
<feature type="domain" description="Polysaccharide chain length determinant N-terminal" evidence="18">
    <location>
        <begin position="12"/>
        <end position="102"/>
    </location>
</feature>
<comment type="similarity">
    <text evidence="3">Belongs to the etk/wzc family.</text>
</comment>
<evidence type="ECO:0000256" key="6">
    <source>
        <dbReference type="ARBA" id="ARBA00022519"/>
    </source>
</evidence>
<evidence type="ECO:0000256" key="14">
    <source>
        <dbReference type="ARBA" id="ARBA00023137"/>
    </source>
</evidence>
<evidence type="ECO:0000256" key="7">
    <source>
        <dbReference type="ARBA" id="ARBA00022679"/>
    </source>
</evidence>
<evidence type="ECO:0000256" key="11">
    <source>
        <dbReference type="ARBA" id="ARBA00022840"/>
    </source>
</evidence>
<dbReference type="CDD" id="cd05387">
    <property type="entry name" value="BY-kinase"/>
    <property type="match status" value="1"/>
</dbReference>
<feature type="coiled-coil region" evidence="16">
    <location>
        <begin position="372"/>
        <end position="423"/>
    </location>
</feature>
<dbReference type="GO" id="GO:0005524">
    <property type="term" value="F:ATP binding"/>
    <property type="evidence" value="ECO:0007669"/>
    <property type="project" value="UniProtKB-KW"/>
</dbReference>
<evidence type="ECO:0000256" key="12">
    <source>
        <dbReference type="ARBA" id="ARBA00022989"/>
    </source>
</evidence>
<keyword evidence="5" id="KW-1003">Cell membrane</keyword>
<proteinExistence type="inferred from homology"/>
<keyword evidence="7" id="KW-0808">Transferase</keyword>
<keyword evidence="14" id="KW-0829">Tyrosine-protein kinase</keyword>
<evidence type="ECO:0000256" key="17">
    <source>
        <dbReference type="SAM" id="Phobius"/>
    </source>
</evidence>
<comment type="caution">
    <text evidence="21">The sequence shown here is derived from an EMBL/GenBank/DDBJ whole genome shotgun (WGS) entry which is preliminary data.</text>
</comment>
<dbReference type="InterPro" id="IPR025669">
    <property type="entry name" value="AAA_dom"/>
</dbReference>
<evidence type="ECO:0000256" key="4">
    <source>
        <dbReference type="ARBA" id="ARBA00011903"/>
    </source>
</evidence>
<dbReference type="Pfam" id="PF13807">
    <property type="entry name" value="GNVR"/>
    <property type="match status" value="1"/>
</dbReference>
<dbReference type="EC" id="2.7.10.2" evidence="4"/>
<dbReference type="Gene3D" id="3.40.50.300">
    <property type="entry name" value="P-loop containing nucleotide triphosphate hydrolases"/>
    <property type="match status" value="1"/>
</dbReference>
<evidence type="ECO:0000256" key="3">
    <source>
        <dbReference type="ARBA" id="ARBA00008883"/>
    </source>
</evidence>
<dbReference type="SUPFAM" id="SSF52540">
    <property type="entry name" value="P-loop containing nucleoside triphosphate hydrolases"/>
    <property type="match status" value="1"/>
</dbReference>
<evidence type="ECO:0000256" key="10">
    <source>
        <dbReference type="ARBA" id="ARBA00022777"/>
    </source>
</evidence>
<feature type="domain" description="AAA" evidence="19">
    <location>
        <begin position="559"/>
        <end position="708"/>
    </location>
</feature>
<evidence type="ECO:0000256" key="8">
    <source>
        <dbReference type="ARBA" id="ARBA00022692"/>
    </source>
</evidence>
<evidence type="ECO:0000313" key="21">
    <source>
        <dbReference type="EMBL" id="TCP39279.1"/>
    </source>
</evidence>
<dbReference type="Pfam" id="PF13614">
    <property type="entry name" value="AAA_31"/>
    <property type="match status" value="1"/>
</dbReference>
<keyword evidence="11" id="KW-0067">ATP-binding</keyword>
<keyword evidence="16" id="KW-0175">Coiled coil</keyword>
<feature type="domain" description="Tyrosine-protein kinase G-rich" evidence="20">
    <location>
        <begin position="403"/>
        <end position="476"/>
    </location>
</feature>
<comment type="subcellular location">
    <subcellularLocation>
        <location evidence="1">Cell inner membrane</location>
        <topology evidence="1">Multi-pass membrane protein</topology>
    </subcellularLocation>
</comment>
<evidence type="ECO:0000259" key="19">
    <source>
        <dbReference type="Pfam" id="PF13614"/>
    </source>
</evidence>